<dbReference type="InterPro" id="IPR055955">
    <property type="entry name" value="DUF7533"/>
</dbReference>
<dbReference type="EMBL" id="QMDX01000009">
    <property type="protein sequence ID" value="TSD10000.1"/>
    <property type="molecule type" value="Genomic_DNA"/>
</dbReference>
<dbReference type="Proteomes" id="UP000319894">
    <property type="component" value="Unassembled WGS sequence"/>
</dbReference>
<dbReference type="InParanoid" id="A0A554MZ04"/>
<evidence type="ECO:0000256" key="2">
    <source>
        <dbReference type="SAM" id="Phobius"/>
    </source>
</evidence>
<protein>
    <submittedName>
        <fullName evidence="3">Uncharacterized protein</fullName>
    </submittedName>
</protein>
<dbReference type="Pfam" id="PF24377">
    <property type="entry name" value="DUF7533"/>
    <property type="match status" value="1"/>
</dbReference>
<keyword evidence="4" id="KW-1185">Reference proteome</keyword>
<organism evidence="3 4">
    <name type="scientific">Haloglomus irregulare</name>
    <dbReference type="NCBI Taxonomy" id="2234134"/>
    <lineage>
        <taxon>Archaea</taxon>
        <taxon>Methanobacteriati</taxon>
        <taxon>Methanobacteriota</taxon>
        <taxon>Stenosarchaea group</taxon>
        <taxon>Halobacteria</taxon>
        <taxon>Halobacteriales</taxon>
        <taxon>Natronomonadaceae</taxon>
        <taxon>Haloglomus</taxon>
    </lineage>
</organism>
<name>A0A554MZ04_9EURY</name>
<evidence type="ECO:0000313" key="4">
    <source>
        <dbReference type="Proteomes" id="UP000319894"/>
    </source>
</evidence>
<feature type="transmembrane region" description="Helical" evidence="2">
    <location>
        <begin position="34"/>
        <end position="54"/>
    </location>
</feature>
<reference evidence="3 4" key="1">
    <citation type="submission" date="2018-06" db="EMBL/GenBank/DDBJ databases">
        <title>Natronomonas sp. F16-60 a new haloarchaeon isolated from a solar saltern of Isla Cristina, Huelva, Spain.</title>
        <authorList>
            <person name="Duran-Viseras A."/>
            <person name="Sanchez-Porro C."/>
            <person name="Ventosa A."/>
        </authorList>
    </citation>
    <scope>NUCLEOTIDE SEQUENCE [LARGE SCALE GENOMIC DNA]</scope>
    <source>
        <strain evidence="3 4">F16-60</strain>
    </source>
</reference>
<sequence>MARSILGTLGLALTLAFALPVAYLGAEFLLDGRTVQGLLFLGLAALMVGVERYVTTPMDLPGEIAGRVLGGMVKEPSDEPDTADRGARPETGGGEATAPDDGGADGAADPGDDEVLIPDAESDRPQS</sequence>
<dbReference type="OrthoDB" id="157531at2157"/>
<keyword evidence="2" id="KW-0812">Transmembrane</keyword>
<feature type="region of interest" description="Disordered" evidence="1">
    <location>
        <begin position="72"/>
        <end position="127"/>
    </location>
</feature>
<gene>
    <name evidence="3" type="ORF">DP107_13510</name>
</gene>
<keyword evidence="2" id="KW-1133">Transmembrane helix</keyword>
<accession>A0A554MZ04</accession>
<dbReference type="AlphaFoldDB" id="A0A554MZ04"/>
<comment type="caution">
    <text evidence="3">The sequence shown here is derived from an EMBL/GenBank/DDBJ whole genome shotgun (WGS) entry which is preliminary data.</text>
</comment>
<proteinExistence type="predicted"/>
<dbReference type="RefSeq" id="WP_144262688.1">
    <property type="nucleotide sequence ID" value="NZ_QMDX01000009.1"/>
</dbReference>
<feature type="compositionally biased region" description="Low complexity" evidence="1">
    <location>
        <begin position="96"/>
        <end position="109"/>
    </location>
</feature>
<evidence type="ECO:0000313" key="3">
    <source>
        <dbReference type="EMBL" id="TSD10000.1"/>
    </source>
</evidence>
<keyword evidence="2" id="KW-0472">Membrane</keyword>
<evidence type="ECO:0000256" key="1">
    <source>
        <dbReference type="SAM" id="MobiDB-lite"/>
    </source>
</evidence>